<evidence type="ECO:0000313" key="2">
    <source>
        <dbReference type="EMBL" id="ASR85777.1"/>
    </source>
</evidence>
<evidence type="ECO:0000256" key="1">
    <source>
        <dbReference type="SAM" id="MobiDB-lite"/>
    </source>
</evidence>
<feature type="region of interest" description="Disordered" evidence="1">
    <location>
        <begin position="1"/>
        <end position="58"/>
    </location>
</feature>
<sequence>MTTPASTLTARSARTAPATSPATASPAPARSVSRSTPSAPPKTTSTTHRKGVDMRPTRNLHFTRDLQDVAIEMRHRESYERIRSRAVRAAAGVEPAAWELDLIEAGRR</sequence>
<gene>
    <name evidence="2" type="primary">80</name>
    <name evidence="2" type="ORF">SEA_EDUGATOR_80</name>
</gene>
<reference evidence="2 3" key="1">
    <citation type="submission" date="2017-06" db="EMBL/GenBank/DDBJ databases">
        <authorList>
            <person name="Rush A.N."/>
            <person name="Saha S."/>
            <person name="Sadana R."/>
            <person name="Stoner T.H."/>
            <person name="Garlena R.A."/>
            <person name="Russell D.A."/>
            <person name="Pope W.H."/>
            <person name="Jacobs-Sera D."/>
            <person name="Hatfull G.F."/>
        </authorList>
    </citation>
    <scope>NUCLEOTIDE SEQUENCE [LARGE SCALE GENOMIC DNA]</scope>
</reference>
<feature type="compositionally biased region" description="Low complexity" evidence="1">
    <location>
        <begin position="1"/>
        <end position="46"/>
    </location>
</feature>
<name>A0A222ZM41_9CAUD</name>
<dbReference type="Proteomes" id="UP000222802">
    <property type="component" value="Genome"/>
</dbReference>
<accession>A0A222ZM41</accession>
<dbReference type="EMBL" id="MF185719">
    <property type="protein sequence ID" value="ASR85777.1"/>
    <property type="molecule type" value="Genomic_DNA"/>
</dbReference>
<protein>
    <submittedName>
        <fullName evidence="2">Uncharacterized protein</fullName>
    </submittedName>
</protein>
<evidence type="ECO:0000313" key="3">
    <source>
        <dbReference type="Proteomes" id="UP000222802"/>
    </source>
</evidence>
<organism evidence="2 3">
    <name type="scientific">Mycobacterium phage Edugator</name>
    <dbReference type="NCBI Taxonomy" id="2015843"/>
    <lineage>
        <taxon>Viruses</taxon>
        <taxon>Duplodnaviria</taxon>
        <taxon>Heunggongvirae</taxon>
        <taxon>Uroviricota</taxon>
        <taxon>Caudoviricetes</taxon>
        <taxon>Weiservirinae</taxon>
        <taxon>Kratiovirus</taxon>
        <taxon>Kratiovirus larva</taxon>
    </lineage>
</organism>
<proteinExistence type="predicted"/>